<evidence type="ECO:0000256" key="8">
    <source>
        <dbReference type="RuleBase" id="RU000586"/>
    </source>
</evidence>
<dbReference type="AlphaFoldDB" id="A0A072PAI9"/>
<feature type="compositionally biased region" description="Polar residues" evidence="10">
    <location>
        <begin position="29"/>
        <end position="41"/>
    </location>
</feature>
<dbReference type="STRING" id="1182545.A0A072PAI9"/>
<dbReference type="VEuPathDB" id="FungiDB:A1O9_11448"/>
<dbReference type="EC" id="2.3.1.97" evidence="3 8"/>
<evidence type="ECO:0000256" key="3">
    <source>
        <dbReference type="ARBA" id="ARBA00012923"/>
    </source>
</evidence>
<evidence type="ECO:0000256" key="5">
    <source>
        <dbReference type="ARBA" id="ARBA00022679"/>
    </source>
</evidence>
<dbReference type="InterPro" id="IPR022677">
    <property type="entry name" value="NMT_C"/>
</dbReference>
<comment type="function">
    <text evidence="1 8">Adds a myristoyl group to the N-terminal glycine residue of certain cellular proteins.</text>
</comment>
<evidence type="ECO:0000256" key="9">
    <source>
        <dbReference type="RuleBase" id="RU004178"/>
    </source>
</evidence>
<dbReference type="InterPro" id="IPR022676">
    <property type="entry name" value="NMT_N"/>
</dbReference>
<comment type="catalytic activity">
    <reaction evidence="7 8">
        <text>N-terminal glycyl-[protein] + tetradecanoyl-CoA = N-tetradecanoylglycyl-[protein] + CoA + H(+)</text>
        <dbReference type="Rhea" id="RHEA:15521"/>
        <dbReference type="Rhea" id="RHEA-COMP:12666"/>
        <dbReference type="Rhea" id="RHEA-COMP:12667"/>
        <dbReference type="ChEBI" id="CHEBI:15378"/>
        <dbReference type="ChEBI" id="CHEBI:57287"/>
        <dbReference type="ChEBI" id="CHEBI:57385"/>
        <dbReference type="ChEBI" id="CHEBI:64723"/>
        <dbReference type="ChEBI" id="CHEBI:133050"/>
        <dbReference type="EC" id="2.3.1.97"/>
    </reaction>
</comment>
<feature type="compositionally biased region" description="Acidic residues" evidence="10">
    <location>
        <begin position="18"/>
        <end position="28"/>
    </location>
</feature>
<evidence type="ECO:0000256" key="10">
    <source>
        <dbReference type="SAM" id="MobiDB-lite"/>
    </source>
</evidence>
<feature type="region of interest" description="Disordered" evidence="10">
    <location>
        <begin position="1"/>
        <end position="82"/>
    </location>
</feature>
<keyword evidence="6 8" id="KW-0012">Acyltransferase</keyword>
<evidence type="ECO:0000256" key="4">
    <source>
        <dbReference type="ARBA" id="ARBA00022240"/>
    </source>
</evidence>
<feature type="compositionally biased region" description="Basic residues" evidence="10">
    <location>
        <begin position="43"/>
        <end position="55"/>
    </location>
</feature>
<dbReference type="FunFam" id="3.40.630.30:FF:000056">
    <property type="entry name" value="Glycylpeptide N-tetradecanoyltransferase"/>
    <property type="match status" value="1"/>
</dbReference>
<comment type="caution">
    <text evidence="13">The sequence shown here is derived from an EMBL/GenBank/DDBJ whole genome shotgun (WGS) entry which is preliminary data.</text>
</comment>
<dbReference type="GO" id="GO:0004379">
    <property type="term" value="F:glycylpeptide N-tetradecanoyltransferase activity"/>
    <property type="evidence" value="ECO:0007669"/>
    <property type="project" value="UniProtKB-EC"/>
</dbReference>
<dbReference type="Pfam" id="PF01233">
    <property type="entry name" value="NMT"/>
    <property type="match status" value="1"/>
</dbReference>
<organism evidence="13 14">
    <name type="scientific">Exophiala aquamarina CBS 119918</name>
    <dbReference type="NCBI Taxonomy" id="1182545"/>
    <lineage>
        <taxon>Eukaryota</taxon>
        <taxon>Fungi</taxon>
        <taxon>Dikarya</taxon>
        <taxon>Ascomycota</taxon>
        <taxon>Pezizomycotina</taxon>
        <taxon>Eurotiomycetes</taxon>
        <taxon>Chaetothyriomycetidae</taxon>
        <taxon>Chaetothyriales</taxon>
        <taxon>Herpotrichiellaceae</taxon>
        <taxon>Exophiala</taxon>
    </lineage>
</organism>
<dbReference type="PANTHER" id="PTHR11377:SF5">
    <property type="entry name" value="GLYCYLPEPTIDE N-TETRADECANOYLTRANSFERASE"/>
    <property type="match status" value="1"/>
</dbReference>
<dbReference type="SUPFAM" id="SSF55729">
    <property type="entry name" value="Acyl-CoA N-acyltransferases (Nat)"/>
    <property type="match status" value="2"/>
</dbReference>
<gene>
    <name evidence="13" type="ORF">A1O9_11448</name>
</gene>
<protein>
    <recommendedName>
        <fullName evidence="4 8">Glycylpeptide N-tetradecanoyltransferase</fullName>
        <ecNumber evidence="3 8">2.3.1.97</ecNumber>
    </recommendedName>
</protein>
<evidence type="ECO:0000313" key="14">
    <source>
        <dbReference type="Proteomes" id="UP000027920"/>
    </source>
</evidence>
<dbReference type="GeneID" id="25286346"/>
<dbReference type="RefSeq" id="XP_013255195.1">
    <property type="nucleotide sequence ID" value="XM_013399741.1"/>
</dbReference>
<comment type="similarity">
    <text evidence="2 9">Belongs to the NMT family.</text>
</comment>
<dbReference type="Proteomes" id="UP000027920">
    <property type="component" value="Unassembled WGS sequence"/>
</dbReference>
<dbReference type="OrthoDB" id="60315at2759"/>
<dbReference type="PANTHER" id="PTHR11377">
    <property type="entry name" value="N-MYRISTOYL TRANSFERASE"/>
    <property type="match status" value="1"/>
</dbReference>
<evidence type="ECO:0000313" key="13">
    <source>
        <dbReference type="EMBL" id="KEF52605.1"/>
    </source>
</evidence>
<feature type="domain" description="Glycylpeptide N-tetradecanoyltransferase C-terminal" evidence="12">
    <location>
        <begin position="335"/>
        <end position="550"/>
    </location>
</feature>
<dbReference type="InterPro" id="IPR016181">
    <property type="entry name" value="Acyl_CoA_acyltransferase"/>
</dbReference>
<dbReference type="PROSITE" id="PS00976">
    <property type="entry name" value="NMT_2"/>
    <property type="match status" value="1"/>
</dbReference>
<dbReference type="InterPro" id="IPR000903">
    <property type="entry name" value="NMT"/>
</dbReference>
<evidence type="ECO:0000259" key="11">
    <source>
        <dbReference type="Pfam" id="PF01233"/>
    </source>
</evidence>
<dbReference type="Pfam" id="PF02799">
    <property type="entry name" value="NMT_C"/>
    <property type="match status" value="1"/>
</dbReference>
<dbReference type="EMBL" id="AMGV01000017">
    <property type="protein sequence ID" value="KEF52605.1"/>
    <property type="molecule type" value="Genomic_DNA"/>
</dbReference>
<evidence type="ECO:0000256" key="2">
    <source>
        <dbReference type="ARBA" id="ARBA00009469"/>
    </source>
</evidence>
<evidence type="ECO:0000256" key="7">
    <source>
        <dbReference type="ARBA" id="ARBA00048276"/>
    </source>
</evidence>
<dbReference type="HOGENOM" id="CLU_022882_2_0_1"/>
<reference evidence="13 14" key="1">
    <citation type="submission" date="2013-03" db="EMBL/GenBank/DDBJ databases">
        <title>The Genome Sequence of Exophiala aquamarina CBS 119918.</title>
        <authorList>
            <consortium name="The Broad Institute Genomics Platform"/>
            <person name="Cuomo C."/>
            <person name="de Hoog S."/>
            <person name="Gorbushina A."/>
            <person name="Walker B."/>
            <person name="Young S.K."/>
            <person name="Zeng Q."/>
            <person name="Gargeya S."/>
            <person name="Fitzgerald M."/>
            <person name="Haas B."/>
            <person name="Abouelleil A."/>
            <person name="Allen A.W."/>
            <person name="Alvarado L."/>
            <person name="Arachchi H.M."/>
            <person name="Berlin A.M."/>
            <person name="Chapman S.B."/>
            <person name="Gainer-Dewar J."/>
            <person name="Goldberg J."/>
            <person name="Griggs A."/>
            <person name="Gujja S."/>
            <person name="Hansen M."/>
            <person name="Howarth C."/>
            <person name="Imamovic A."/>
            <person name="Ireland A."/>
            <person name="Larimer J."/>
            <person name="McCowan C."/>
            <person name="Murphy C."/>
            <person name="Pearson M."/>
            <person name="Poon T.W."/>
            <person name="Priest M."/>
            <person name="Roberts A."/>
            <person name="Saif S."/>
            <person name="Shea T."/>
            <person name="Sisk P."/>
            <person name="Sykes S."/>
            <person name="Wortman J."/>
            <person name="Nusbaum C."/>
            <person name="Birren B."/>
        </authorList>
    </citation>
    <scope>NUCLEOTIDE SEQUENCE [LARGE SCALE GENOMIC DNA]</scope>
    <source>
        <strain evidence="13 14">CBS 119918</strain>
    </source>
</reference>
<evidence type="ECO:0000256" key="6">
    <source>
        <dbReference type="ARBA" id="ARBA00023315"/>
    </source>
</evidence>
<accession>A0A072PAI9</accession>
<dbReference type="Gene3D" id="3.40.630.30">
    <property type="match status" value="2"/>
</dbReference>
<keyword evidence="5 8" id="KW-0808">Transferase</keyword>
<name>A0A072PAI9_9EURO</name>
<sequence length="552" mass="62345">MAESHPVGAPLQGQDTQLESDSENEEQIQDQQPDTAEGSATSKPKKKKKKSKKSKLVNALTGKQEDTSSEPAEASTSKSAPKLDDATIKTLLDVNPALKGELAGLPPEKAQEVLKKLNVSDLLTGLTINGKNQKDMASYKFWSTQPVLRFDERPDDEKPDGPIKPVIPELVPKDAAPLPEGYEWVELDLNNETEVKEVYNLLSLHYVEDDHAMFRFNYSAVFLDWALKSPEYKKSWHIGVRAKGANRVLVASIFGIPIKLRIRENILDVVEINFMCVHKKLRSKRLAPVLIKEVTRRCHLVGVYQAIYTGGAILPTPVGSARYFHRSLDWLKLYEVGFSPLPPNSTQAKMIVRNQLPTTTSTEGLRLMQEKDIDGVHDLLTRYLNRFDLVQEFTKEEIKHWFYNSQKPEDQVVWSFVAEGENGKITDFGSFYCLESSVIGDMSKKHPNIRAAYLYYYATEHAFNPKEKGLKERLLVLINDLLIEAKKAKFDVFNALTLHDNPLFLEQLKFGAGDGSLHHYLYNWRTKPINAGVDSKNRPDESKRGGIGIVLL</sequence>
<evidence type="ECO:0000256" key="1">
    <source>
        <dbReference type="ARBA" id="ARBA00003900"/>
    </source>
</evidence>
<dbReference type="PIRSF" id="PIRSF015892">
    <property type="entry name" value="N-myristl_transf"/>
    <property type="match status" value="1"/>
</dbReference>
<feature type="domain" description="Glycylpeptide N-tetradecanoyltransferase N-terminal" evidence="11">
    <location>
        <begin position="167"/>
        <end position="319"/>
    </location>
</feature>
<evidence type="ECO:0000259" key="12">
    <source>
        <dbReference type="Pfam" id="PF02799"/>
    </source>
</evidence>
<dbReference type="InterPro" id="IPR022678">
    <property type="entry name" value="NMT_CS"/>
</dbReference>
<keyword evidence="14" id="KW-1185">Reference proteome</keyword>
<dbReference type="GO" id="GO:0005829">
    <property type="term" value="C:cytosol"/>
    <property type="evidence" value="ECO:0007669"/>
    <property type="project" value="EnsemblFungi"/>
</dbReference>
<proteinExistence type="inferred from homology"/>